<feature type="region of interest" description="Disordered" evidence="1">
    <location>
        <begin position="363"/>
        <end position="423"/>
    </location>
</feature>
<evidence type="ECO:0000256" key="1">
    <source>
        <dbReference type="SAM" id="MobiDB-lite"/>
    </source>
</evidence>
<reference evidence="2" key="1">
    <citation type="submission" date="2016-03" db="EMBL/GenBank/DDBJ databases">
        <title>Updated assembly of Pseudogymnoascus destructans, the fungus causing white-nose syndrome of bats.</title>
        <authorList>
            <person name="Palmer J.M."/>
            <person name="Drees K.P."/>
            <person name="Foster J.T."/>
            <person name="Lindner D.L."/>
        </authorList>
    </citation>
    <scope>NUCLEOTIDE SEQUENCE [LARGE SCALE GENOMIC DNA]</scope>
    <source>
        <strain evidence="2">20631-21</strain>
    </source>
</reference>
<gene>
    <name evidence="2" type="ORF">VC83_04949</name>
</gene>
<dbReference type="OrthoDB" id="4850804at2759"/>
<dbReference type="VEuPathDB" id="FungiDB:GMDG_00910"/>
<accession>A0A177A9Z2</accession>
<organism evidence="2">
    <name type="scientific">Pseudogymnoascus destructans</name>
    <dbReference type="NCBI Taxonomy" id="655981"/>
    <lineage>
        <taxon>Eukaryota</taxon>
        <taxon>Fungi</taxon>
        <taxon>Dikarya</taxon>
        <taxon>Ascomycota</taxon>
        <taxon>Pezizomycotina</taxon>
        <taxon>Leotiomycetes</taxon>
        <taxon>Thelebolales</taxon>
        <taxon>Thelebolaceae</taxon>
        <taxon>Pseudogymnoascus</taxon>
    </lineage>
</organism>
<dbReference type="AlphaFoldDB" id="A0A177A9Z2"/>
<name>A0A177A9Z2_9PEZI</name>
<feature type="compositionally biased region" description="Low complexity" evidence="1">
    <location>
        <begin position="408"/>
        <end position="421"/>
    </location>
</feature>
<feature type="compositionally biased region" description="Polar residues" evidence="1">
    <location>
        <begin position="445"/>
        <end position="462"/>
    </location>
</feature>
<feature type="compositionally biased region" description="Low complexity" evidence="1">
    <location>
        <begin position="212"/>
        <end position="246"/>
    </location>
</feature>
<feature type="compositionally biased region" description="Polar residues" evidence="1">
    <location>
        <begin position="247"/>
        <end position="257"/>
    </location>
</feature>
<dbReference type="GeneID" id="36288017"/>
<feature type="region of interest" description="Disordered" evidence="1">
    <location>
        <begin position="165"/>
        <end position="257"/>
    </location>
</feature>
<dbReference type="Proteomes" id="UP000077154">
    <property type="component" value="Unassembled WGS sequence"/>
</dbReference>
<protein>
    <submittedName>
        <fullName evidence="2">Uncharacterized protein</fullName>
    </submittedName>
</protein>
<dbReference type="RefSeq" id="XP_024323855.1">
    <property type="nucleotide sequence ID" value="XM_024468575.1"/>
</dbReference>
<feature type="region of interest" description="Disordered" evidence="1">
    <location>
        <begin position="445"/>
        <end position="514"/>
    </location>
</feature>
<dbReference type="VEuPathDB" id="FungiDB:GMDG_00911"/>
<feature type="compositionally biased region" description="Low complexity" evidence="1">
    <location>
        <begin position="375"/>
        <end position="395"/>
    </location>
</feature>
<evidence type="ECO:0000313" key="2">
    <source>
        <dbReference type="EMBL" id="OAF58570.1"/>
    </source>
</evidence>
<proteinExistence type="predicted"/>
<sequence>MQHQAPLQIFTITQLELGSPLIWEPAVGTAEHDRLVDAYIPGPANLQQKRATIALDFFDTAAASTMPAPFCRTYLVATSTPEFAAKPYSPAFAPTTSFSPSAYTTSTLSSSFSASASTSSFSASASTSSHSSKSSKRSISSLSSAASASPAKRLPGFSIMTADGVDITNNQSRGPKTKAQREQAAKMRKLGACPACKRSKQKCEPSHHRPAPKSASSSQNASSVSSPWQSSGSASTSPRSRASISPQTSFGQSFSPASQAPIAADNLAWNFAAPAGDLVPGDWGFTSDQLLAENSNVPRLFPSDLLDFDALDEDFFASAPASADNFFPHVQDRPNVQPRVFEGGAWYDNFVLSSYFNGGEADASLSSAPASVGESSARTQASSSSTSPSGQSDSSHVPSGLERVRDLSPTSSSEIGGSSESPELDLFRDRSVHASDLVIDGTLWDNLQSDPATPTLQRQSSDGIVDDPSGIYLVPWAEPPNTTSTTPRRRQTRVTSKQIRAPTSRGHPIANAVPYTRDLRASDEGDMPPSHAMATAVAANQHQRLEYIKVLRDSRRDLVTSSHRLPSASASSVPLERNTRLHAAVANYLVSSSPTASASSVPLERNTQLHAAVAPYIASSSLSTPYSPHAAASGLRESRDRHKALRRPVALCSCTVRTAVPATALCACSTPTTTIPANLVASRSRHSTGVLAGMLDGIRKRVLSFFGAGDAGVEGLVRGMGRLGVV</sequence>
<dbReference type="EMBL" id="KV441396">
    <property type="protein sequence ID" value="OAF58570.1"/>
    <property type="molecule type" value="Genomic_DNA"/>
</dbReference>